<feature type="domain" description="FMN-binding" evidence="3">
    <location>
        <begin position="86"/>
        <end position="163"/>
    </location>
</feature>
<dbReference type="SMART" id="SM00900">
    <property type="entry name" value="FMN_bind"/>
    <property type="match status" value="1"/>
</dbReference>
<feature type="chain" id="PRO_5046478093" evidence="2">
    <location>
        <begin position="20"/>
        <end position="170"/>
    </location>
</feature>
<dbReference type="Pfam" id="PF04205">
    <property type="entry name" value="FMN_bind"/>
    <property type="match status" value="1"/>
</dbReference>
<dbReference type="InterPro" id="IPR007329">
    <property type="entry name" value="FMN-bd"/>
</dbReference>
<evidence type="ECO:0000313" key="5">
    <source>
        <dbReference type="Proteomes" id="UP001595912"/>
    </source>
</evidence>
<proteinExistence type="predicted"/>
<organism evidence="4 5">
    <name type="scientific">Dactylosporangium cerinum</name>
    <dbReference type="NCBI Taxonomy" id="1434730"/>
    <lineage>
        <taxon>Bacteria</taxon>
        <taxon>Bacillati</taxon>
        <taxon>Actinomycetota</taxon>
        <taxon>Actinomycetes</taxon>
        <taxon>Micromonosporales</taxon>
        <taxon>Micromonosporaceae</taxon>
        <taxon>Dactylosporangium</taxon>
    </lineage>
</organism>
<protein>
    <submittedName>
        <fullName evidence="4">FMN-binding protein</fullName>
    </submittedName>
</protein>
<reference evidence="5" key="1">
    <citation type="journal article" date="2019" name="Int. J. Syst. Evol. Microbiol.">
        <title>The Global Catalogue of Microorganisms (GCM) 10K type strain sequencing project: providing services to taxonomists for standard genome sequencing and annotation.</title>
        <authorList>
            <consortium name="The Broad Institute Genomics Platform"/>
            <consortium name="The Broad Institute Genome Sequencing Center for Infectious Disease"/>
            <person name="Wu L."/>
            <person name="Ma J."/>
        </authorList>
    </citation>
    <scope>NUCLEOTIDE SEQUENCE [LARGE SCALE GENOMIC DNA]</scope>
    <source>
        <strain evidence="5">CGMCC 4.7152</strain>
    </source>
</reference>
<gene>
    <name evidence="4" type="ORF">ACFPIJ_62900</name>
</gene>
<comment type="caution">
    <text evidence="4">The sequence shown here is derived from an EMBL/GenBank/DDBJ whole genome shotgun (WGS) entry which is preliminary data.</text>
</comment>
<evidence type="ECO:0000259" key="3">
    <source>
        <dbReference type="SMART" id="SM00900"/>
    </source>
</evidence>
<sequence length="170" mass="17134">MRRIGFAVLGTGVLTAVLVAVKSQLPPATGPAPAAAVTGATTSRPAGPSTARAPGATATSRAPGVGVVDPSRMMDGSHLGAVVTNPFGPVQVRIDVRGGRLVDVVAVQLPTAAARGIEIGMRAAPVLREQALQRQSADLDTVSGATYTSDGYRRSLQSALDAARTGRPGT</sequence>
<name>A0ABV9WJ77_9ACTN</name>
<accession>A0ABV9WJ77</accession>
<feature type="compositionally biased region" description="Low complexity" evidence="1">
    <location>
        <begin position="31"/>
        <end position="42"/>
    </location>
</feature>
<feature type="signal peptide" evidence="2">
    <location>
        <begin position="1"/>
        <end position="19"/>
    </location>
</feature>
<evidence type="ECO:0000256" key="1">
    <source>
        <dbReference type="SAM" id="MobiDB-lite"/>
    </source>
</evidence>
<dbReference type="EMBL" id="JBHSIU010000131">
    <property type="protein sequence ID" value="MFC5008449.1"/>
    <property type="molecule type" value="Genomic_DNA"/>
</dbReference>
<dbReference type="RefSeq" id="WP_380129148.1">
    <property type="nucleotide sequence ID" value="NZ_JBHSIU010000131.1"/>
</dbReference>
<dbReference type="Gene3D" id="3.90.1010.20">
    <property type="match status" value="1"/>
</dbReference>
<evidence type="ECO:0000256" key="2">
    <source>
        <dbReference type="SAM" id="SignalP"/>
    </source>
</evidence>
<dbReference type="Proteomes" id="UP001595912">
    <property type="component" value="Unassembled WGS sequence"/>
</dbReference>
<feature type="region of interest" description="Disordered" evidence="1">
    <location>
        <begin position="27"/>
        <end position="67"/>
    </location>
</feature>
<keyword evidence="5" id="KW-1185">Reference proteome</keyword>
<keyword evidence="2" id="KW-0732">Signal</keyword>
<evidence type="ECO:0000313" key="4">
    <source>
        <dbReference type="EMBL" id="MFC5008449.1"/>
    </source>
</evidence>